<dbReference type="Pfam" id="PF03631">
    <property type="entry name" value="Virul_fac_BrkB"/>
    <property type="match status" value="1"/>
</dbReference>
<dbReference type="PIRSF" id="PIRSF035875">
    <property type="entry name" value="RNase_BN"/>
    <property type="match status" value="1"/>
</dbReference>
<dbReference type="KEGG" id="xyl:ET495_00570"/>
<evidence type="ECO:0000256" key="4">
    <source>
        <dbReference type="ARBA" id="ARBA00022989"/>
    </source>
</evidence>
<feature type="transmembrane region" description="Helical" evidence="6">
    <location>
        <begin position="102"/>
        <end position="125"/>
    </location>
</feature>
<feature type="transmembrane region" description="Helical" evidence="6">
    <location>
        <begin position="253"/>
        <end position="282"/>
    </location>
</feature>
<evidence type="ECO:0000256" key="5">
    <source>
        <dbReference type="ARBA" id="ARBA00023136"/>
    </source>
</evidence>
<keyword evidence="8" id="KW-1185">Reference proteome</keyword>
<dbReference type="PANTHER" id="PTHR30213:SF1">
    <property type="entry name" value="INNER MEMBRANE PROTEIN YHJD"/>
    <property type="match status" value="1"/>
</dbReference>
<dbReference type="AlphaFoldDB" id="A0A4P6EK74"/>
<dbReference type="InterPro" id="IPR017039">
    <property type="entry name" value="Virul_fac_BrkB"/>
</dbReference>
<dbReference type="PANTHER" id="PTHR30213">
    <property type="entry name" value="INNER MEMBRANE PROTEIN YHJD"/>
    <property type="match status" value="1"/>
</dbReference>
<gene>
    <name evidence="7" type="ORF">ET495_00570</name>
</gene>
<keyword evidence="3 6" id="KW-0812">Transmembrane</keyword>
<organism evidence="7 8">
    <name type="scientific">Xylanimonas allomyrinae</name>
    <dbReference type="NCBI Taxonomy" id="2509459"/>
    <lineage>
        <taxon>Bacteria</taxon>
        <taxon>Bacillati</taxon>
        <taxon>Actinomycetota</taxon>
        <taxon>Actinomycetes</taxon>
        <taxon>Micrococcales</taxon>
        <taxon>Promicromonosporaceae</taxon>
        <taxon>Xylanimonas</taxon>
    </lineage>
</organism>
<dbReference type="Proteomes" id="UP000291758">
    <property type="component" value="Chromosome"/>
</dbReference>
<evidence type="ECO:0000256" key="6">
    <source>
        <dbReference type="SAM" id="Phobius"/>
    </source>
</evidence>
<proteinExistence type="predicted"/>
<evidence type="ECO:0000256" key="2">
    <source>
        <dbReference type="ARBA" id="ARBA00022475"/>
    </source>
</evidence>
<dbReference type="GO" id="GO:0005886">
    <property type="term" value="C:plasma membrane"/>
    <property type="evidence" value="ECO:0007669"/>
    <property type="project" value="UniProtKB-SubCell"/>
</dbReference>
<protein>
    <recommendedName>
        <fullName evidence="9">YihY/virulence factor BrkB family protein</fullName>
    </recommendedName>
</protein>
<evidence type="ECO:0008006" key="9">
    <source>
        <dbReference type="Google" id="ProtNLM"/>
    </source>
</evidence>
<keyword evidence="4 6" id="KW-1133">Transmembrane helix</keyword>
<name>A0A4P6EK74_9MICO</name>
<reference evidence="7 8" key="1">
    <citation type="submission" date="2019-01" db="EMBL/GenBank/DDBJ databases">
        <title>Genome sequencing of strain 2JSPR-7.</title>
        <authorList>
            <person name="Heo J."/>
            <person name="Kim S.-J."/>
            <person name="Kim J.-S."/>
            <person name="Hong S.-B."/>
            <person name="Kwon S.-W."/>
        </authorList>
    </citation>
    <scope>NUCLEOTIDE SEQUENCE [LARGE SCALE GENOMIC DNA]</scope>
    <source>
        <strain evidence="7 8">2JSPR-7</strain>
    </source>
</reference>
<feature type="transmembrane region" description="Helical" evidence="6">
    <location>
        <begin position="223"/>
        <end position="241"/>
    </location>
</feature>
<evidence type="ECO:0000313" key="8">
    <source>
        <dbReference type="Proteomes" id="UP000291758"/>
    </source>
</evidence>
<keyword evidence="5 6" id="KW-0472">Membrane</keyword>
<comment type="subcellular location">
    <subcellularLocation>
        <location evidence="1">Cell membrane</location>
        <topology evidence="1">Multi-pass membrane protein</topology>
    </subcellularLocation>
</comment>
<evidence type="ECO:0000256" key="1">
    <source>
        <dbReference type="ARBA" id="ARBA00004651"/>
    </source>
</evidence>
<sequence length="291" mass="29394">MGLPPVVAQVRQRWVGSRPGRALSWYGARSGAQLCGGIAYSALFSLFAALTLGWTVFSASLGANDALRAAVLDQVDTWVPGLVGTEPGDLVPPDALLLRGGLTWTTVIAVVVLLVSALGVMGALRASVRAMFDIPPAQGNPVAARLWQLAGFAVLGVGMLASAVASVASHSVGAVVESALGGSEPAVWAVRVGGAAVGVVLDAVVVAAIVWLVGGARPARRDLVVASVATGLVAGALRWVGTSVIVGSAGANALLAPFAAIVTILVLVNFLARVLLLACAWLHDPPRARAA</sequence>
<evidence type="ECO:0000313" key="7">
    <source>
        <dbReference type="EMBL" id="QAY62033.1"/>
    </source>
</evidence>
<feature type="transmembrane region" description="Helical" evidence="6">
    <location>
        <begin position="38"/>
        <end position="57"/>
    </location>
</feature>
<dbReference type="EMBL" id="CP035495">
    <property type="protein sequence ID" value="QAY62033.1"/>
    <property type="molecule type" value="Genomic_DNA"/>
</dbReference>
<evidence type="ECO:0000256" key="3">
    <source>
        <dbReference type="ARBA" id="ARBA00022692"/>
    </source>
</evidence>
<dbReference type="OrthoDB" id="5143175at2"/>
<feature type="transmembrane region" description="Helical" evidence="6">
    <location>
        <begin position="188"/>
        <end position="211"/>
    </location>
</feature>
<accession>A0A4P6EK74</accession>
<feature type="transmembrane region" description="Helical" evidence="6">
    <location>
        <begin position="146"/>
        <end position="168"/>
    </location>
</feature>
<keyword evidence="2" id="KW-1003">Cell membrane</keyword>